<organism evidence="2 3">
    <name type="scientific">Steccherinum ochraceum</name>
    <dbReference type="NCBI Taxonomy" id="92696"/>
    <lineage>
        <taxon>Eukaryota</taxon>
        <taxon>Fungi</taxon>
        <taxon>Dikarya</taxon>
        <taxon>Basidiomycota</taxon>
        <taxon>Agaricomycotina</taxon>
        <taxon>Agaricomycetes</taxon>
        <taxon>Polyporales</taxon>
        <taxon>Steccherinaceae</taxon>
        <taxon>Steccherinum</taxon>
    </lineage>
</organism>
<feature type="region of interest" description="Disordered" evidence="1">
    <location>
        <begin position="209"/>
        <end position="240"/>
    </location>
</feature>
<gene>
    <name evidence="2" type="ORF">EIP91_005982</name>
</gene>
<dbReference type="Proteomes" id="UP000292702">
    <property type="component" value="Unassembled WGS sequence"/>
</dbReference>
<reference evidence="2 3" key="1">
    <citation type="submission" date="2018-11" db="EMBL/GenBank/DDBJ databases">
        <title>Genome assembly of Steccherinum ochraceum LE-BIN_3174, the white-rot fungus of the Steccherinaceae family (The Residual Polyporoid clade, Polyporales, Basidiomycota).</title>
        <authorList>
            <person name="Fedorova T.V."/>
            <person name="Glazunova O.A."/>
            <person name="Landesman E.O."/>
            <person name="Moiseenko K.V."/>
            <person name="Psurtseva N.V."/>
            <person name="Savinova O.S."/>
            <person name="Shakhova N.V."/>
            <person name="Tyazhelova T.V."/>
            <person name="Vasina D.V."/>
        </authorList>
    </citation>
    <scope>NUCLEOTIDE SEQUENCE [LARGE SCALE GENOMIC DNA]</scope>
    <source>
        <strain evidence="2 3">LE-BIN_3174</strain>
    </source>
</reference>
<dbReference type="EMBL" id="RWJN01000321">
    <property type="protein sequence ID" value="TCD63110.1"/>
    <property type="molecule type" value="Genomic_DNA"/>
</dbReference>
<comment type="caution">
    <text evidence="2">The sequence shown here is derived from an EMBL/GenBank/DDBJ whole genome shotgun (WGS) entry which is preliminary data.</text>
</comment>
<feature type="region of interest" description="Disordered" evidence="1">
    <location>
        <begin position="315"/>
        <end position="334"/>
    </location>
</feature>
<name>A0A4R0R6E0_9APHY</name>
<feature type="region of interest" description="Disordered" evidence="1">
    <location>
        <begin position="348"/>
        <end position="375"/>
    </location>
</feature>
<evidence type="ECO:0000256" key="1">
    <source>
        <dbReference type="SAM" id="MobiDB-lite"/>
    </source>
</evidence>
<evidence type="ECO:0000313" key="3">
    <source>
        <dbReference type="Proteomes" id="UP000292702"/>
    </source>
</evidence>
<protein>
    <submittedName>
        <fullName evidence="2">Uncharacterized protein</fullName>
    </submittedName>
</protein>
<accession>A0A4R0R6E0</accession>
<dbReference type="AlphaFoldDB" id="A0A4R0R6E0"/>
<evidence type="ECO:0000313" key="2">
    <source>
        <dbReference type="EMBL" id="TCD63110.1"/>
    </source>
</evidence>
<keyword evidence="3" id="KW-1185">Reference proteome</keyword>
<sequence>MVTGLSEILARHVSQVQGQERNWGRFIQLLLHRRSTSSLRSDVASYIRRCTSTVAREYRTDAASEPATVQLGVGMVLLRRILAELSYTTSRVGSALDDCRPSLATQQILKAKQSSLVPPSHIRSNLYASSARRFRHPYVMYKFNLAAFVFVSIAAFALARPLDATTGPDGCSLHADEDVVKARGDEGNSNFSIYRRGFTPDAPIDDLDARGFTPRGFTPDVTVDPRGFTPRGFTPDAPIDDLDARGFTPDAPIEALATRGFTPRGFTPEAPISDIDTGCSAPGGMFCEGAPAAVTARGAPVPNSNDVDIRGFTPRGFTPDAPIDNLDTRGFTPRGFTPDVAVDARGFTPRGFTPDAPIDARGFTPRGFTPDEPTDNLDIRGFTPRGFTPRGFTPSEPTDIVDARGFTPDARFSLLVGNLTAYKSMGRRLVILSPTVAVREDSEEASLDVVEASASAD</sequence>
<proteinExistence type="predicted"/>